<sequence length="182" mass="19666">MGALTTGKAEAAIQAVAEWLLEWYLVILLDVCPPRSRKPATLGHTQVNQECEVTGPGEMALGVTHPPREHLEWKQAWAALVDMPGGAFKSMLAFIIDVPENQVVGKGQSLGEYFSECSVLWNFYYGEIFGDFYICGGRLSLADTSSGPCGNQGPSEVRSSGPGSKRRPSNDQGLMSEDQGLT</sequence>
<name>A0AAD4Y8V5_OVIAM</name>
<keyword evidence="3" id="KW-1185">Reference proteome</keyword>
<reference evidence="2" key="1">
    <citation type="submission" date="2022-03" db="EMBL/GenBank/DDBJ databases">
        <title>Genomic analyses of argali, domestic sheep and their hybrids provide insights into chromosomal evolution, heterosis and genetic basis of agronomic traits.</title>
        <authorList>
            <person name="Li M."/>
        </authorList>
    </citation>
    <scope>NUCLEOTIDE SEQUENCE</scope>
    <source>
        <strain evidence="2">CAU-MHL-2022a</strain>
        <tissue evidence="2">Skin</tissue>
    </source>
</reference>
<evidence type="ECO:0000256" key="1">
    <source>
        <dbReference type="SAM" id="MobiDB-lite"/>
    </source>
</evidence>
<dbReference type="Proteomes" id="UP001214576">
    <property type="component" value="Unassembled WGS sequence"/>
</dbReference>
<accession>A0AAD4Y8V5</accession>
<dbReference type="EMBL" id="JAKZEL010000012">
    <property type="protein sequence ID" value="KAI4538828.1"/>
    <property type="molecule type" value="Genomic_DNA"/>
</dbReference>
<feature type="region of interest" description="Disordered" evidence="1">
    <location>
        <begin position="145"/>
        <end position="182"/>
    </location>
</feature>
<protein>
    <submittedName>
        <fullName evidence="2">Uncharacterized protein</fullName>
    </submittedName>
</protein>
<feature type="compositionally biased region" description="Polar residues" evidence="1">
    <location>
        <begin position="145"/>
        <end position="154"/>
    </location>
</feature>
<evidence type="ECO:0000313" key="3">
    <source>
        <dbReference type="Proteomes" id="UP001214576"/>
    </source>
</evidence>
<organism evidence="2 3">
    <name type="scientific">Ovis ammon polii</name>
    <dbReference type="NCBI Taxonomy" id="230172"/>
    <lineage>
        <taxon>Eukaryota</taxon>
        <taxon>Metazoa</taxon>
        <taxon>Chordata</taxon>
        <taxon>Craniata</taxon>
        <taxon>Vertebrata</taxon>
        <taxon>Euteleostomi</taxon>
        <taxon>Mammalia</taxon>
        <taxon>Eutheria</taxon>
        <taxon>Laurasiatheria</taxon>
        <taxon>Artiodactyla</taxon>
        <taxon>Ruminantia</taxon>
        <taxon>Pecora</taxon>
        <taxon>Bovidae</taxon>
        <taxon>Caprinae</taxon>
        <taxon>Ovis</taxon>
    </lineage>
</organism>
<gene>
    <name evidence="2" type="ORF">MG293_011095</name>
</gene>
<dbReference type="AlphaFoldDB" id="A0AAD4Y8V5"/>
<comment type="caution">
    <text evidence="2">The sequence shown here is derived from an EMBL/GenBank/DDBJ whole genome shotgun (WGS) entry which is preliminary data.</text>
</comment>
<evidence type="ECO:0000313" key="2">
    <source>
        <dbReference type="EMBL" id="KAI4538828.1"/>
    </source>
</evidence>
<proteinExistence type="predicted"/>